<feature type="compositionally biased region" description="Polar residues" evidence="1">
    <location>
        <begin position="273"/>
        <end position="284"/>
    </location>
</feature>
<evidence type="ECO:0000313" key="2">
    <source>
        <dbReference type="EMBL" id="KAJ5091090.1"/>
    </source>
</evidence>
<dbReference type="OrthoDB" id="5388486at2759"/>
<dbReference type="AlphaFoldDB" id="A0A9W9F053"/>
<dbReference type="EMBL" id="JAPMSZ010000009">
    <property type="protein sequence ID" value="KAJ5091090.1"/>
    <property type="molecule type" value="Genomic_DNA"/>
</dbReference>
<dbReference type="Proteomes" id="UP001141434">
    <property type="component" value="Unassembled WGS sequence"/>
</dbReference>
<keyword evidence="3" id="KW-1185">Reference proteome</keyword>
<dbReference type="InterPro" id="IPR039970">
    <property type="entry name" value="TF_Grauzone"/>
</dbReference>
<dbReference type="GO" id="GO:0003700">
    <property type="term" value="F:DNA-binding transcription factor activity"/>
    <property type="evidence" value="ECO:0007669"/>
    <property type="project" value="InterPro"/>
</dbReference>
<dbReference type="PANTHER" id="PTHR23225:SF2">
    <property type="entry name" value="AT09679P-RELATED"/>
    <property type="match status" value="1"/>
</dbReference>
<reference evidence="2" key="2">
    <citation type="journal article" date="2023" name="IMA Fungus">
        <title>Comparative genomic study of the Penicillium genus elucidates a diverse pangenome and 15 lateral gene transfer events.</title>
        <authorList>
            <person name="Petersen C."/>
            <person name="Sorensen T."/>
            <person name="Nielsen M.R."/>
            <person name="Sondergaard T.E."/>
            <person name="Sorensen J.L."/>
            <person name="Fitzpatrick D.A."/>
            <person name="Frisvad J.C."/>
            <person name="Nielsen K.L."/>
        </authorList>
    </citation>
    <scope>NUCLEOTIDE SEQUENCE</scope>
    <source>
        <strain evidence="2">IBT 34128</strain>
    </source>
</reference>
<feature type="region of interest" description="Disordered" evidence="1">
    <location>
        <begin position="168"/>
        <end position="197"/>
    </location>
</feature>
<protein>
    <recommendedName>
        <fullName evidence="4">C2H2-type domain-containing protein</fullName>
    </recommendedName>
</protein>
<accession>A0A9W9F053</accession>
<name>A0A9W9F053_9EURO</name>
<organism evidence="2 3">
    <name type="scientific">Penicillium alfredii</name>
    <dbReference type="NCBI Taxonomy" id="1506179"/>
    <lineage>
        <taxon>Eukaryota</taxon>
        <taxon>Fungi</taxon>
        <taxon>Dikarya</taxon>
        <taxon>Ascomycota</taxon>
        <taxon>Pezizomycotina</taxon>
        <taxon>Eurotiomycetes</taxon>
        <taxon>Eurotiomycetidae</taxon>
        <taxon>Eurotiales</taxon>
        <taxon>Aspergillaceae</taxon>
        <taxon>Penicillium</taxon>
    </lineage>
</organism>
<dbReference type="PANTHER" id="PTHR23225">
    <property type="entry name" value="ZINC FINGER PROTEIN"/>
    <property type="match status" value="1"/>
</dbReference>
<proteinExistence type="predicted"/>
<feature type="region of interest" description="Disordered" evidence="1">
    <location>
        <begin position="260"/>
        <end position="284"/>
    </location>
</feature>
<feature type="compositionally biased region" description="Basic residues" evidence="1">
    <location>
        <begin position="184"/>
        <end position="197"/>
    </location>
</feature>
<evidence type="ECO:0008006" key="4">
    <source>
        <dbReference type="Google" id="ProtNLM"/>
    </source>
</evidence>
<sequence length="409" mass="46110">MAPCSMPSTFYDAWDTSLPADHPFVTRALQFHYPLSPIEPIKSCDMSLSVQSRWNGDSSPYWMGYYPDMHPYTNQLSPLNSGLSPISSPQSPCSSKSGCVSAMTCSNSPSFQPTEPVTGVEHPVPDSLVDSNILPQFRAYEVQSSRTVTPEQHWSPQMYSEVKALAQAPKRSQGRFTPNSRVCKPGRRPKSRAGRSCRRQGIVITDNDDSQRVFVCSFAPYGCDSTFVSKNEWKRHVSSQHIQLGFYRCDVGKCNVEAHKSKDPSSPAVSPCNRGSSPLGQPNDFNRKDLFTQHHRRMHAPWLQLGRRRKPTDAERADFEAGLEAVRQRCWHGLRQQPTRSHCGFCHEVFSGEGSWDARMEHVGRHFERDDLHSLGEEAEDLALRDWGLREGILTLVDGQCRLKIAGHY</sequence>
<comment type="caution">
    <text evidence="2">The sequence shown here is derived from an EMBL/GenBank/DDBJ whole genome shotgun (WGS) entry which is preliminary data.</text>
</comment>
<evidence type="ECO:0000256" key="1">
    <source>
        <dbReference type="SAM" id="MobiDB-lite"/>
    </source>
</evidence>
<evidence type="ECO:0000313" key="3">
    <source>
        <dbReference type="Proteomes" id="UP001141434"/>
    </source>
</evidence>
<gene>
    <name evidence="2" type="ORF">NUU61_005960</name>
</gene>
<dbReference type="GeneID" id="81395657"/>
<dbReference type="RefSeq" id="XP_056509288.1">
    <property type="nucleotide sequence ID" value="XM_056656488.1"/>
</dbReference>
<reference evidence="2" key="1">
    <citation type="submission" date="2022-11" db="EMBL/GenBank/DDBJ databases">
        <authorList>
            <person name="Petersen C."/>
        </authorList>
    </citation>
    <scope>NUCLEOTIDE SEQUENCE</scope>
    <source>
        <strain evidence="2">IBT 34128</strain>
    </source>
</reference>